<evidence type="ECO:0000313" key="21">
    <source>
        <dbReference type="EMBL" id="MBM6775329.1"/>
    </source>
</evidence>
<feature type="domain" description="PTS EIIB type-4" evidence="20">
    <location>
        <begin position="163"/>
        <end position="328"/>
    </location>
</feature>
<dbReference type="CDD" id="cd00006">
    <property type="entry name" value="PTS_IIA_man"/>
    <property type="match status" value="1"/>
</dbReference>
<evidence type="ECO:0000256" key="17">
    <source>
        <dbReference type="ARBA" id="ARBA00030229"/>
    </source>
</evidence>
<evidence type="ECO:0000256" key="13">
    <source>
        <dbReference type="ARBA" id="ARBA00022683"/>
    </source>
</evidence>
<dbReference type="Pfam" id="PF03610">
    <property type="entry name" value="EIIA-man"/>
    <property type="match status" value="1"/>
</dbReference>
<dbReference type="PROSITE" id="PS51101">
    <property type="entry name" value="PTS_EIIB_TYPE_4"/>
    <property type="match status" value="1"/>
</dbReference>
<evidence type="ECO:0000256" key="5">
    <source>
        <dbReference type="ARBA" id="ARBA00011929"/>
    </source>
</evidence>
<dbReference type="SUPFAM" id="SSF52728">
    <property type="entry name" value="PTS IIb component"/>
    <property type="match status" value="1"/>
</dbReference>
<dbReference type="Pfam" id="PF03830">
    <property type="entry name" value="PTSIIB_sorb"/>
    <property type="match status" value="1"/>
</dbReference>
<evidence type="ECO:0000256" key="6">
    <source>
        <dbReference type="ARBA" id="ARBA00021685"/>
    </source>
</evidence>
<dbReference type="SUPFAM" id="SSF53062">
    <property type="entry name" value="PTS system fructose IIA component-like"/>
    <property type="match status" value="1"/>
</dbReference>
<comment type="subcellular location">
    <subcellularLocation>
        <location evidence="2">Cell membrane</location>
    </subcellularLocation>
    <subcellularLocation>
        <location evidence="3">Cytoplasm</location>
    </subcellularLocation>
</comment>
<gene>
    <name evidence="21" type="ORF">H9X80_07200</name>
</gene>
<accession>A0ABS2F2W3</accession>
<dbReference type="RefSeq" id="WP_204793667.1">
    <property type="nucleotide sequence ID" value="NZ_JACSNQ010000015.1"/>
</dbReference>
<comment type="function">
    <text evidence="16">The phosphoenolpyruvate-dependent sugar phosphotransferase system (sugar PTS), a major carbohydrate active transport system, catalyzes the phosphorylation of incoming sugar substrates concomitantly with their translocation across the cell membrane. The enzyme II ManXYZ PTS system is involved in mannose transport.</text>
</comment>
<dbReference type="InterPro" id="IPR004701">
    <property type="entry name" value="PTS_EIIA_man-typ"/>
</dbReference>
<feature type="domain" description="PTS EIIA type-4" evidence="19">
    <location>
        <begin position="1"/>
        <end position="127"/>
    </location>
</feature>
<proteinExistence type="predicted"/>
<organism evidence="21 22">
    <name type="scientific">Olsenella profusa</name>
    <dbReference type="NCBI Taxonomy" id="138595"/>
    <lineage>
        <taxon>Bacteria</taxon>
        <taxon>Bacillati</taxon>
        <taxon>Actinomycetota</taxon>
        <taxon>Coriobacteriia</taxon>
        <taxon>Coriobacteriales</taxon>
        <taxon>Atopobiaceae</taxon>
        <taxon>Olsenella</taxon>
    </lineage>
</organism>
<dbReference type="InterPro" id="IPR004720">
    <property type="entry name" value="PTS_IIB_sorbose-sp"/>
</dbReference>
<comment type="subunit">
    <text evidence="4">Homodimer.</text>
</comment>
<reference evidence="21 22" key="1">
    <citation type="journal article" date="2021" name="Sci. Rep.">
        <title>The distribution of antibiotic resistance genes in chicken gut microbiota commensals.</title>
        <authorList>
            <person name="Juricova H."/>
            <person name="Matiasovicova J."/>
            <person name="Kubasova T."/>
            <person name="Cejkova D."/>
            <person name="Rychlik I."/>
        </authorList>
    </citation>
    <scope>NUCLEOTIDE SEQUENCE [LARGE SCALE GENOMIC DNA]</scope>
    <source>
        <strain evidence="21 22">An794</strain>
    </source>
</reference>
<comment type="catalytic activity">
    <reaction evidence="1">
        <text>D-mannose(out) + N(pros)-phospho-L-histidyl-[protein] = D-mannose 6-phosphate(in) + L-histidyl-[protein]</text>
        <dbReference type="Rhea" id="RHEA:49232"/>
        <dbReference type="Rhea" id="RHEA-COMP:9745"/>
        <dbReference type="Rhea" id="RHEA-COMP:9746"/>
        <dbReference type="ChEBI" id="CHEBI:4208"/>
        <dbReference type="ChEBI" id="CHEBI:29979"/>
        <dbReference type="ChEBI" id="CHEBI:58735"/>
        <dbReference type="ChEBI" id="CHEBI:64837"/>
        <dbReference type="EC" id="2.7.1.191"/>
    </reaction>
</comment>
<dbReference type="Proteomes" id="UP000712527">
    <property type="component" value="Unassembled WGS sequence"/>
</dbReference>
<evidence type="ECO:0000256" key="16">
    <source>
        <dbReference type="ARBA" id="ARBA00023757"/>
    </source>
</evidence>
<dbReference type="InterPro" id="IPR036662">
    <property type="entry name" value="PTS_EIIA_man-typ_sf"/>
</dbReference>
<evidence type="ECO:0000256" key="7">
    <source>
        <dbReference type="ARBA" id="ARBA00022448"/>
    </source>
</evidence>
<dbReference type="EMBL" id="JACSNQ010000015">
    <property type="protein sequence ID" value="MBM6775329.1"/>
    <property type="molecule type" value="Genomic_DNA"/>
</dbReference>
<keyword evidence="15" id="KW-0472">Membrane</keyword>
<evidence type="ECO:0000256" key="11">
    <source>
        <dbReference type="ARBA" id="ARBA00022597"/>
    </source>
</evidence>
<evidence type="ECO:0000256" key="1">
    <source>
        <dbReference type="ARBA" id="ARBA00000514"/>
    </source>
</evidence>
<evidence type="ECO:0000256" key="3">
    <source>
        <dbReference type="ARBA" id="ARBA00004496"/>
    </source>
</evidence>
<evidence type="ECO:0000256" key="8">
    <source>
        <dbReference type="ARBA" id="ARBA00022475"/>
    </source>
</evidence>
<evidence type="ECO:0000259" key="20">
    <source>
        <dbReference type="PROSITE" id="PS51101"/>
    </source>
</evidence>
<evidence type="ECO:0000256" key="2">
    <source>
        <dbReference type="ARBA" id="ARBA00004236"/>
    </source>
</evidence>
<dbReference type="PANTHER" id="PTHR33799">
    <property type="entry name" value="PTS PERMEASE-RELATED-RELATED"/>
    <property type="match status" value="1"/>
</dbReference>
<keyword evidence="22" id="KW-1185">Reference proteome</keyword>
<name>A0ABS2F2W3_9ACTN</name>
<evidence type="ECO:0000256" key="9">
    <source>
        <dbReference type="ARBA" id="ARBA00022490"/>
    </source>
</evidence>
<evidence type="ECO:0000256" key="14">
    <source>
        <dbReference type="ARBA" id="ARBA00022777"/>
    </source>
</evidence>
<evidence type="ECO:0000256" key="10">
    <source>
        <dbReference type="ARBA" id="ARBA00022553"/>
    </source>
</evidence>
<keyword evidence="12" id="KW-0808">Transferase</keyword>
<protein>
    <recommendedName>
        <fullName evidence="6">PTS system mannose-specific EIIAB component</fullName>
        <ecNumber evidence="5">2.7.1.191</ecNumber>
    </recommendedName>
    <alternativeName>
        <fullName evidence="18">EIIAB-Man</fullName>
    </alternativeName>
    <alternativeName>
        <fullName evidence="17">EIII-Man</fullName>
    </alternativeName>
</protein>
<keyword evidence="11 21" id="KW-0762">Sugar transport</keyword>
<keyword evidence="7" id="KW-0813">Transport</keyword>
<keyword evidence="14" id="KW-0418">Kinase</keyword>
<evidence type="ECO:0000313" key="22">
    <source>
        <dbReference type="Proteomes" id="UP000712527"/>
    </source>
</evidence>
<dbReference type="PROSITE" id="PS51096">
    <property type="entry name" value="PTS_EIIA_TYPE_4"/>
    <property type="match status" value="1"/>
</dbReference>
<keyword evidence="8" id="KW-1003">Cell membrane</keyword>
<sequence>MVSIVLASHGTFAEGIKMSGQMIFGPQENVAAVTLMPEMGPDDLRAKLLEAVSGFEDQDQVLFLVDLQGGTPWNQVSLLLSEEGHENWVAVGGMNLPMLISAYGARMGAETAADVAKEIYPEAKAGVCIKPEELAPAEAAPAAPAPAAAPVGAIPPGTVLGDGHIKIAHCRVDTRLLHGQVATTWTKQVNPDRIIVVSDGVSHDELRKTMIVQAAPPGVKVHVVPISKMIEVSKDPRFGATKVMLLFETPQDVLKCVEAGVDIKNVNLGSMAHSVGKVVATNAIALDQADIDCLEKLRSEGVEFDIRKVPADSPENYDAMIKKAESELAAQAQA</sequence>
<evidence type="ECO:0000256" key="12">
    <source>
        <dbReference type="ARBA" id="ARBA00022679"/>
    </source>
</evidence>
<comment type="caution">
    <text evidence="21">The sequence shown here is derived from an EMBL/GenBank/DDBJ whole genome shotgun (WGS) entry which is preliminary data.</text>
</comment>
<keyword evidence="10" id="KW-0597">Phosphoprotein</keyword>
<dbReference type="EC" id="2.7.1.191" evidence="5"/>
<keyword evidence="9" id="KW-0963">Cytoplasm</keyword>
<dbReference type="PANTHER" id="PTHR33799:SF1">
    <property type="entry name" value="PTS SYSTEM MANNOSE-SPECIFIC EIIAB COMPONENT-RELATED"/>
    <property type="match status" value="1"/>
</dbReference>
<dbReference type="InterPro" id="IPR036667">
    <property type="entry name" value="PTS_IIB_sorbose-sp_sf"/>
</dbReference>
<dbReference type="CDD" id="cd00001">
    <property type="entry name" value="PTS_IIB_man"/>
    <property type="match status" value="1"/>
</dbReference>
<dbReference type="InterPro" id="IPR051471">
    <property type="entry name" value="Bacterial_PTS_sugar_comp"/>
</dbReference>
<evidence type="ECO:0000259" key="19">
    <source>
        <dbReference type="PROSITE" id="PS51096"/>
    </source>
</evidence>
<dbReference type="Gene3D" id="3.40.50.510">
    <property type="entry name" value="Phosphotransferase system, mannose-type IIA component"/>
    <property type="match status" value="1"/>
</dbReference>
<dbReference type="Gene3D" id="3.40.35.10">
    <property type="entry name" value="Phosphotransferase system, sorbose subfamily IIB component"/>
    <property type="match status" value="1"/>
</dbReference>
<evidence type="ECO:0000256" key="15">
    <source>
        <dbReference type="ARBA" id="ARBA00023136"/>
    </source>
</evidence>
<keyword evidence="13" id="KW-0598">Phosphotransferase system</keyword>
<evidence type="ECO:0000256" key="4">
    <source>
        <dbReference type="ARBA" id="ARBA00011738"/>
    </source>
</evidence>
<dbReference type="InterPro" id="IPR033887">
    <property type="entry name" value="PTS_IIA_man"/>
</dbReference>
<evidence type="ECO:0000256" key="18">
    <source>
        <dbReference type="ARBA" id="ARBA00032197"/>
    </source>
</evidence>